<dbReference type="EMBL" id="WQLA01000003">
    <property type="protein sequence ID" value="MVN91491.1"/>
    <property type="molecule type" value="Genomic_DNA"/>
</dbReference>
<dbReference type="Proteomes" id="UP000434850">
    <property type="component" value="Unassembled WGS sequence"/>
</dbReference>
<dbReference type="PROSITE" id="PS51186">
    <property type="entry name" value="GNAT"/>
    <property type="match status" value="1"/>
</dbReference>
<dbReference type="InterPro" id="IPR016181">
    <property type="entry name" value="Acyl_CoA_acyltransferase"/>
</dbReference>
<dbReference type="Gene3D" id="3.40.630.30">
    <property type="match status" value="1"/>
</dbReference>
<protein>
    <submittedName>
        <fullName evidence="3">GNAT family N-acetyltransferase</fullName>
    </submittedName>
</protein>
<keyword evidence="1 3" id="KW-0808">Transferase</keyword>
<proteinExistence type="predicted"/>
<comment type="caution">
    <text evidence="3">The sequence shown here is derived from an EMBL/GenBank/DDBJ whole genome shotgun (WGS) entry which is preliminary data.</text>
</comment>
<organism evidence="3 4">
    <name type="scientific">Mucilaginibacter aquatilis</name>
    <dbReference type="NCBI Taxonomy" id="1517760"/>
    <lineage>
        <taxon>Bacteria</taxon>
        <taxon>Pseudomonadati</taxon>
        <taxon>Bacteroidota</taxon>
        <taxon>Sphingobacteriia</taxon>
        <taxon>Sphingobacteriales</taxon>
        <taxon>Sphingobacteriaceae</taxon>
        <taxon>Mucilaginibacter</taxon>
    </lineage>
</organism>
<evidence type="ECO:0000313" key="4">
    <source>
        <dbReference type="Proteomes" id="UP000434850"/>
    </source>
</evidence>
<dbReference type="AlphaFoldDB" id="A0A6I4I8N5"/>
<dbReference type="InterPro" id="IPR000182">
    <property type="entry name" value="GNAT_dom"/>
</dbReference>
<feature type="domain" description="N-acetyltransferase" evidence="2">
    <location>
        <begin position="5"/>
        <end position="162"/>
    </location>
</feature>
<evidence type="ECO:0000313" key="3">
    <source>
        <dbReference type="EMBL" id="MVN91491.1"/>
    </source>
</evidence>
<dbReference type="PANTHER" id="PTHR13947">
    <property type="entry name" value="GNAT FAMILY N-ACETYLTRANSFERASE"/>
    <property type="match status" value="1"/>
</dbReference>
<evidence type="ECO:0000256" key="1">
    <source>
        <dbReference type="ARBA" id="ARBA00022679"/>
    </source>
</evidence>
<keyword evidence="4" id="KW-1185">Reference proteome</keyword>
<evidence type="ECO:0000259" key="2">
    <source>
        <dbReference type="PROSITE" id="PS51186"/>
    </source>
</evidence>
<dbReference type="InterPro" id="IPR050769">
    <property type="entry name" value="NAT_camello-type"/>
</dbReference>
<dbReference type="RefSeq" id="WP_157541747.1">
    <property type="nucleotide sequence ID" value="NZ_WQLA01000003.1"/>
</dbReference>
<name>A0A6I4I8N5_9SPHI</name>
<reference evidence="3 4" key="1">
    <citation type="submission" date="2019-12" db="EMBL/GenBank/DDBJ databases">
        <title>Mucilaginibacter sp. HME9299 genome sequencing and assembly.</title>
        <authorList>
            <person name="Kang H."/>
            <person name="Kim H."/>
            <person name="Joh K."/>
        </authorList>
    </citation>
    <scope>NUCLEOTIDE SEQUENCE [LARGE SCALE GENOMIC DNA]</scope>
    <source>
        <strain evidence="3 4">HME9299</strain>
    </source>
</reference>
<dbReference type="SUPFAM" id="SSF55729">
    <property type="entry name" value="Acyl-CoA N-acyltransferases (Nat)"/>
    <property type="match status" value="1"/>
</dbReference>
<dbReference type="PANTHER" id="PTHR13947:SF37">
    <property type="entry name" value="LD18367P"/>
    <property type="match status" value="1"/>
</dbReference>
<dbReference type="OrthoDB" id="5419426at2"/>
<dbReference type="Pfam" id="PF00583">
    <property type="entry name" value="Acetyltransf_1"/>
    <property type="match status" value="1"/>
</dbReference>
<dbReference type="GO" id="GO:0008080">
    <property type="term" value="F:N-acetyltransferase activity"/>
    <property type="evidence" value="ECO:0007669"/>
    <property type="project" value="InterPro"/>
</dbReference>
<sequence length="162" mass="17678">MEVDYVIRPIQHSDNAAICSLIKDVLASYQANKPGTAFYDDSLKNLSQTFTEPGSGYWVAERYKVVIGGCGIYPTDGLPAGHCELVKFYVAPNVRGSGIGAALFDKACDFARSAGYTHIYLETLPELLTGLAFYEKKGFNYLASPLGNSGHFGCSIWMEKTL</sequence>
<dbReference type="CDD" id="cd04301">
    <property type="entry name" value="NAT_SF"/>
    <property type="match status" value="1"/>
</dbReference>
<gene>
    <name evidence="3" type="ORF">GO816_10180</name>
</gene>
<accession>A0A6I4I8N5</accession>